<evidence type="ECO:0000256" key="9">
    <source>
        <dbReference type="RuleBase" id="RU369079"/>
    </source>
</evidence>
<keyword evidence="12" id="KW-1185">Reference proteome</keyword>
<accession>A0A261QV61</accession>
<sequence>MSARPIWKSCGLPRARSAKRGRPRTAIWPPRCWPAPSMPAADPRAPMKAVAPPDRLGRALDRLGSGALTASACMLLLMMVLMCVEIAARLFFKTSIQISEEYSGYLFTWATMGGFLYAQRSDRFLRVDALRNALPVRVRAAVDGLAALAGAVLSLILLEATWDTFYSSVLFETTSMQYSETPLYLPQVIMPVGFGLLALAFLHTAFAQWRAACGLGPVPQPMVIAADPPKAVHE</sequence>
<dbReference type="Proteomes" id="UP000216947">
    <property type="component" value="Unassembled WGS sequence"/>
</dbReference>
<feature type="transmembrane region" description="Helical" evidence="9">
    <location>
        <begin position="182"/>
        <end position="202"/>
    </location>
</feature>
<evidence type="ECO:0000256" key="1">
    <source>
        <dbReference type="ARBA" id="ARBA00004429"/>
    </source>
</evidence>
<gene>
    <name evidence="11" type="ORF">CAL19_18625</name>
</gene>
<protein>
    <recommendedName>
        <fullName evidence="9">TRAP transporter small permease protein</fullName>
    </recommendedName>
</protein>
<keyword evidence="5 9" id="KW-0812">Transmembrane</keyword>
<comment type="subcellular location">
    <subcellularLocation>
        <location evidence="1 9">Cell inner membrane</location>
        <topology evidence="1 9">Multi-pass membrane protein</topology>
    </subcellularLocation>
</comment>
<dbReference type="AlphaFoldDB" id="A0A261QV61"/>
<name>A0A261QV61_9BORD</name>
<dbReference type="InterPro" id="IPR007387">
    <property type="entry name" value="TRAP_DctQ"/>
</dbReference>
<reference evidence="12" key="1">
    <citation type="submission" date="2017-05" db="EMBL/GenBank/DDBJ databases">
        <title>Complete and WGS of Bordetella genogroups.</title>
        <authorList>
            <person name="Spilker T."/>
            <person name="Lipuma J."/>
        </authorList>
    </citation>
    <scope>NUCLEOTIDE SEQUENCE [LARGE SCALE GENOMIC DNA]</scope>
    <source>
        <strain evidence="12">AU18089</strain>
    </source>
</reference>
<dbReference type="Pfam" id="PF04290">
    <property type="entry name" value="DctQ"/>
    <property type="match status" value="1"/>
</dbReference>
<comment type="similarity">
    <text evidence="8 9">Belongs to the TRAP transporter small permease family.</text>
</comment>
<evidence type="ECO:0000256" key="6">
    <source>
        <dbReference type="ARBA" id="ARBA00022989"/>
    </source>
</evidence>
<evidence type="ECO:0000256" key="5">
    <source>
        <dbReference type="ARBA" id="ARBA00022692"/>
    </source>
</evidence>
<evidence type="ECO:0000256" key="8">
    <source>
        <dbReference type="ARBA" id="ARBA00038436"/>
    </source>
</evidence>
<evidence type="ECO:0000313" key="12">
    <source>
        <dbReference type="Proteomes" id="UP000216947"/>
    </source>
</evidence>
<feature type="transmembrane region" description="Helical" evidence="9">
    <location>
        <begin position="140"/>
        <end position="162"/>
    </location>
</feature>
<organism evidence="11 12">
    <name type="scientific">Bordetella genomosp. 7</name>
    <dbReference type="NCBI Taxonomy" id="1416805"/>
    <lineage>
        <taxon>Bacteria</taxon>
        <taxon>Pseudomonadati</taxon>
        <taxon>Pseudomonadota</taxon>
        <taxon>Betaproteobacteria</taxon>
        <taxon>Burkholderiales</taxon>
        <taxon>Alcaligenaceae</taxon>
        <taxon>Bordetella</taxon>
    </lineage>
</organism>
<proteinExistence type="inferred from homology"/>
<dbReference type="GO" id="GO:0015740">
    <property type="term" value="P:C4-dicarboxylate transport"/>
    <property type="evidence" value="ECO:0007669"/>
    <property type="project" value="TreeGrafter"/>
</dbReference>
<dbReference type="GO" id="GO:0022857">
    <property type="term" value="F:transmembrane transporter activity"/>
    <property type="evidence" value="ECO:0007669"/>
    <property type="project" value="UniProtKB-UniRule"/>
</dbReference>
<keyword evidence="7 9" id="KW-0472">Membrane</keyword>
<comment type="function">
    <text evidence="9">Part of the tripartite ATP-independent periplasmic (TRAP) transport system.</text>
</comment>
<keyword evidence="2 9" id="KW-0813">Transport</keyword>
<dbReference type="GO" id="GO:0005886">
    <property type="term" value="C:plasma membrane"/>
    <property type="evidence" value="ECO:0007669"/>
    <property type="project" value="UniProtKB-SubCell"/>
</dbReference>
<keyword evidence="4 9" id="KW-0997">Cell inner membrane</keyword>
<comment type="caution">
    <text evidence="11">The sequence shown here is derived from an EMBL/GenBank/DDBJ whole genome shotgun (WGS) entry which is preliminary data.</text>
</comment>
<evidence type="ECO:0000256" key="4">
    <source>
        <dbReference type="ARBA" id="ARBA00022519"/>
    </source>
</evidence>
<keyword evidence="3" id="KW-1003">Cell membrane</keyword>
<keyword evidence="6 9" id="KW-1133">Transmembrane helix</keyword>
<feature type="domain" description="Tripartite ATP-independent periplasmic transporters DctQ component" evidence="10">
    <location>
        <begin position="78"/>
        <end position="210"/>
    </location>
</feature>
<feature type="transmembrane region" description="Helical" evidence="9">
    <location>
        <begin position="102"/>
        <end position="119"/>
    </location>
</feature>
<dbReference type="PANTHER" id="PTHR35011:SF10">
    <property type="entry name" value="TRAP TRANSPORTER SMALL PERMEASE PROTEIN"/>
    <property type="match status" value="1"/>
</dbReference>
<comment type="subunit">
    <text evidence="9">The complex comprises the extracytoplasmic solute receptor protein and the two transmembrane proteins.</text>
</comment>
<dbReference type="InterPro" id="IPR055348">
    <property type="entry name" value="DctQ"/>
</dbReference>
<evidence type="ECO:0000256" key="7">
    <source>
        <dbReference type="ARBA" id="ARBA00023136"/>
    </source>
</evidence>
<dbReference type="PANTHER" id="PTHR35011">
    <property type="entry name" value="2,3-DIKETO-L-GULONATE TRAP TRANSPORTER SMALL PERMEASE PROTEIN YIAM"/>
    <property type="match status" value="1"/>
</dbReference>
<evidence type="ECO:0000259" key="10">
    <source>
        <dbReference type="Pfam" id="PF04290"/>
    </source>
</evidence>
<evidence type="ECO:0000256" key="3">
    <source>
        <dbReference type="ARBA" id="ARBA00022475"/>
    </source>
</evidence>
<evidence type="ECO:0000313" key="11">
    <source>
        <dbReference type="EMBL" id="OZI16685.1"/>
    </source>
</evidence>
<evidence type="ECO:0000256" key="2">
    <source>
        <dbReference type="ARBA" id="ARBA00022448"/>
    </source>
</evidence>
<feature type="transmembrane region" description="Helical" evidence="9">
    <location>
        <begin position="67"/>
        <end position="90"/>
    </location>
</feature>
<dbReference type="EMBL" id="NEVK01000008">
    <property type="protein sequence ID" value="OZI16685.1"/>
    <property type="molecule type" value="Genomic_DNA"/>
</dbReference>